<comment type="cofactor">
    <cofactor evidence="1">
        <name>FMN</name>
        <dbReference type="ChEBI" id="CHEBI:58210"/>
    </cofactor>
</comment>
<dbReference type="GO" id="GO:0005829">
    <property type="term" value="C:cytosol"/>
    <property type="evidence" value="ECO:0007669"/>
    <property type="project" value="UniProtKB-ARBA"/>
</dbReference>
<dbReference type="FunFam" id="3.20.20.70:FF:000059">
    <property type="entry name" value="N-ethylmaleimide reductase, FMN-linked"/>
    <property type="match status" value="1"/>
</dbReference>
<dbReference type="Proteomes" id="UP000552864">
    <property type="component" value="Unassembled WGS sequence"/>
</dbReference>
<dbReference type="Gene3D" id="3.20.20.70">
    <property type="entry name" value="Aldolase class I"/>
    <property type="match status" value="1"/>
</dbReference>
<comment type="similarity">
    <text evidence="2">Belongs to the NADH:flavin oxidoreductase/NADH oxidase family.</text>
</comment>
<evidence type="ECO:0000256" key="3">
    <source>
        <dbReference type="ARBA" id="ARBA00023002"/>
    </source>
</evidence>
<dbReference type="GO" id="GO:0016628">
    <property type="term" value="F:oxidoreductase activity, acting on the CH-CH group of donors, NAD or NADP as acceptor"/>
    <property type="evidence" value="ECO:0007669"/>
    <property type="project" value="UniProtKB-ARBA"/>
</dbReference>
<dbReference type="Pfam" id="PF00724">
    <property type="entry name" value="Oxidored_FMN"/>
    <property type="match status" value="1"/>
</dbReference>
<accession>A0A847SNY7</accession>
<dbReference type="InterPro" id="IPR045247">
    <property type="entry name" value="Oye-like"/>
</dbReference>
<dbReference type="InterPro" id="IPR001155">
    <property type="entry name" value="OxRdtase_FMN_N"/>
</dbReference>
<organism evidence="5 6">
    <name type="scientific">Chitinophaga eiseniae</name>
    <dbReference type="NCBI Taxonomy" id="634771"/>
    <lineage>
        <taxon>Bacteria</taxon>
        <taxon>Pseudomonadati</taxon>
        <taxon>Bacteroidota</taxon>
        <taxon>Chitinophagia</taxon>
        <taxon>Chitinophagales</taxon>
        <taxon>Chitinophagaceae</taxon>
        <taxon>Chitinophaga</taxon>
    </lineage>
</organism>
<keyword evidence="3" id="KW-0560">Oxidoreductase</keyword>
<dbReference type="RefSeq" id="WP_168740704.1">
    <property type="nucleotide sequence ID" value="NZ_JABAHZ010000005.1"/>
</dbReference>
<dbReference type="EMBL" id="JABAHZ010000005">
    <property type="protein sequence ID" value="NLR81045.1"/>
    <property type="molecule type" value="Genomic_DNA"/>
</dbReference>
<dbReference type="CDD" id="cd02933">
    <property type="entry name" value="OYE_like_FMN"/>
    <property type="match status" value="1"/>
</dbReference>
<dbReference type="SUPFAM" id="SSF51395">
    <property type="entry name" value="FMN-linked oxidoreductases"/>
    <property type="match status" value="1"/>
</dbReference>
<dbReference type="PANTHER" id="PTHR22893">
    <property type="entry name" value="NADH OXIDOREDUCTASE-RELATED"/>
    <property type="match status" value="1"/>
</dbReference>
<evidence type="ECO:0000256" key="2">
    <source>
        <dbReference type="ARBA" id="ARBA00005979"/>
    </source>
</evidence>
<evidence type="ECO:0000259" key="4">
    <source>
        <dbReference type="Pfam" id="PF00724"/>
    </source>
</evidence>
<sequence length="362" mass="40658">MISLFSSYKTAHLMLRNRVVMAPMTRARAGNKGVPSDLTVEYYRQRASAGLIISEGIAVSPNAIGGLNIPGIFHTDQIEGWKKVTAAVHERSAMMFAQLWHVGRMSHPDLLGNELPLAPSAINPDEHVYTASGYTQTVTPREMSIEDIEQTIQEFCIAAQNASHAGFDGIELHAANGYLFHQFFAKCANRRTDKYGGSIENRSRFLFDILDRIKKIAPSIKIAVRLSPDWNNLFGITTDDETQELFKYLCTRLNDYDLAYLHIAGFPLNSTDDPMKQMLASATYYRKFYSGTYMINRDFDRETANRAIDEGIADLVSFGKLYIANPDLVERFKANAPLNHVNQNSYYTGAAGYTDYPTLESF</sequence>
<feature type="domain" description="NADH:flavin oxidoreductase/NADH oxidase N-terminal" evidence="4">
    <location>
        <begin position="4"/>
        <end position="339"/>
    </location>
</feature>
<gene>
    <name evidence="5" type="ORF">HGH91_20615</name>
</gene>
<evidence type="ECO:0000313" key="6">
    <source>
        <dbReference type="Proteomes" id="UP000552864"/>
    </source>
</evidence>
<proteinExistence type="inferred from homology"/>
<name>A0A847SNY7_9BACT</name>
<dbReference type="GO" id="GO:0010181">
    <property type="term" value="F:FMN binding"/>
    <property type="evidence" value="ECO:0007669"/>
    <property type="project" value="InterPro"/>
</dbReference>
<keyword evidence="6" id="KW-1185">Reference proteome</keyword>
<dbReference type="InterPro" id="IPR013785">
    <property type="entry name" value="Aldolase_TIM"/>
</dbReference>
<comment type="caution">
    <text evidence="5">The sequence shown here is derived from an EMBL/GenBank/DDBJ whole genome shotgun (WGS) entry which is preliminary data.</text>
</comment>
<protein>
    <submittedName>
        <fullName evidence="5">Alkene reductase</fullName>
    </submittedName>
</protein>
<evidence type="ECO:0000313" key="5">
    <source>
        <dbReference type="EMBL" id="NLR81045.1"/>
    </source>
</evidence>
<reference evidence="5 6" key="1">
    <citation type="submission" date="2020-04" db="EMBL/GenBank/DDBJ databases">
        <authorList>
            <person name="Yin C."/>
        </authorList>
    </citation>
    <scope>NUCLEOTIDE SEQUENCE [LARGE SCALE GENOMIC DNA]</scope>
    <source>
        <strain evidence="5 6">Ak56</strain>
    </source>
</reference>
<dbReference type="PANTHER" id="PTHR22893:SF91">
    <property type="entry name" value="NADPH DEHYDROGENASE 2-RELATED"/>
    <property type="match status" value="1"/>
</dbReference>
<evidence type="ECO:0000256" key="1">
    <source>
        <dbReference type="ARBA" id="ARBA00001917"/>
    </source>
</evidence>
<dbReference type="AlphaFoldDB" id="A0A847SNY7"/>